<dbReference type="Gene3D" id="1.20.1250.20">
    <property type="entry name" value="MFS general substrate transporter like domains"/>
    <property type="match status" value="1"/>
</dbReference>
<feature type="compositionally biased region" description="Basic and acidic residues" evidence="6">
    <location>
        <begin position="475"/>
        <end position="485"/>
    </location>
</feature>
<keyword evidence="5 7" id="KW-0472">Membrane</keyword>
<feature type="region of interest" description="Disordered" evidence="6">
    <location>
        <begin position="351"/>
        <end position="377"/>
    </location>
</feature>
<feature type="transmembrane region" description="Helical" evidence="7">
    <location>
        <begin position="410"/>
        <end position="427"/>
    </location>
</feature>
<feature type="transmembrane region" description="Helical" evidence="7">
    <location>
        <begin position="46"/>
        <end position="67"/>
    </location>
</feature>
<keyword evidence="3 7" id="KW-0812">Transmembrane</keyword>
<dbReference type="Proteomes" id="UP000245942">
    <property type="component" value="Unassembled WGS sequence"/>
</dbReference>
<dbReference type="RefSeq" id="XP_025345640.1">
    <property type="nucleotide sequence ID" value="XM_025489868.1"/>
</dbReference>
<proteinExistence type="predicted"/>
<evidence type="ECO:0000313" key="9">
    <source>
        <dbReference type="Proteomes" id="UP000245942"/>
    </source>
</evidence>
<dbReference type="GeneID" id="37011602"/>
<evidence type="ECO:0000256" key="1">
    <source>
        <dbReference type="ARBA" id="ARBA00004141"/>
    </source>
</evidence>
<reference evidence="8 9" key="1">
    <citation type="journal article" date="2018" name="Mol. Biol. Evol.">
        <title>Broad Genomic Sampling Reveals a Smut Pathogenic Ancestry of the Fungal Clade Ustilaginomycotina.</title>
        <authorList>
            <person name="Kijpornyongpan T."/>
            <person name="Mondo S.J."/>
            <person name="Barry K."/>
            <person name="Sandor L."/>
            <person name="Lee J."/>
            <person name="Lipzen A."/>
            <person name="Pangilinan J."/>
            <person name="LaButti K."/>
            <person name="Hainaut M."/>
            <person name="Henrissat B."/>
            <person name="Grigoriev I.V."/>
            <person name="Spatafora J.W."/>
            <person name="Aime M.C."/>
        </authorList>
    </citation>
    <scope>NUCLEOTIDE SEQUENCE [LARGE SCALE GENOMIC DNA]</scope>
    <source>
        <strain evidence="8 9">MCA 4718</strain>
    </source>
</reference>
<dbReference type="OrthoDB" id="28755at2759"/>
<feature type="transmembrane region" description="Helical" evidence="7">
    <location>
        <begin position="385"/>
        <end position="403"/>
    </location>
</feature>
<dbReference type="InterPro" id="IPR036259">
    <property type="entry name" value="MFS_trans_sf"/>
</dbReference>
<feature type="compositionally biased region" description="Low complexity" evidence="6">
    <location>
        <begin position="368"/>
        <end position="377"/>
    </location>
</feature>
<dbReference type="EMBL" id="KZ819336">
    <property type="protein sequence ID" value="PWN18480.1"/>
    <property type="molecule type" value="Genomic_DNA"/>
</dbReference>
<feature type="non-terminal residue" evidence="8">
    <location>
        <position position="607"/>
    </location>
</feature>
<dbReference type="AlphaFoldDB" id="A0A316TZS0"/>
<dbReference type="GO" id="GO:0008506">
    <property type="term" value="F:sucrose:proton symporter activity"/>
    <property type="evidence" value="ECO:0007669"/>
    <property type="project" value="TreeGrafter"/>
</dbReference>
<feature type="transmembrane region" description="Helical" evidence="7">
    <location>
        <begin position="110"/>
        <end position="132"/>
    </location>
</feature>
<gene>
    <name evidence="8" type="ORF">BCV69DRAFT_233639</name>
</gene>
<keyword evidence="2" id="KW-0813">Transport</keyword>
<feature type="transmembrane region" description="Helical" evidence="7">
    <location>
        <begin position="152"/>
        <end position="170"/>
    </location>
</feature>
<evidence type="ECO:0008006" key="10">
    <source>
        <dbReference type="Google" id="ProtNLM"/>
    </source>
</evidence>
<evidence type="ECO:0000256" key="6">
    <source>
        <dbReference type="SAM" id="MobiDB-lite"/>
    </source>
</evidence>
<dbReference type="PANTHER" id="PTHR19432">
    <property type="entry name" value="SUGAR TRANSPORTER"/>
    <property type="match status" value="1"/>
</dbReference>
<dbReference type="PANTHER" id="PTHR19432:SF91">
    <property type="entry name" value="GENERAL ALPHA-GLUCOSIDE PERMEASE"/>
    <property type="match status" value="1"/>
</dbReference>
<dbReference type="GO" id="GO:0005886">
    <property type="term" value="C:plasma membrane"/>
    <property type="evidence" value="ECO:0007669"/>
    <property type="project" value="TreeGrafter"/>
</dbReference>
<evidence type="ECO:0000256" key="7">
    <source>
        <dbReference type="SAM" id="Phobius"/>
    </source>
</evidence>
<evidence type="ECO:0000256" key="2">
    <source>
        <dbReference type="ARBA" id="ARBA00022448"/>
    </source>
</evidence>
<keyword evidence="4 7" id="KW-1133">Transmembrane helix</keyword>
<organism evidence="8 9">
    <name type="scientific">Pseudomicrostroma glucosiphilum</name>
    <dbReference type="NCBI Taxonomy" id="1684307"/>
    <lineage>
        <taxon>Eukaryota</taxon>
        <taxon>Fungi</taxon>
        <taxon>Dikarya</taxon>
        <taxon>Basidiomycota</taxon>
        <taxon>Ustilaginomycotina</taxon>
        <taxon>Exobasidiomycetes</taxon>
        <taxon>Microstromatales</taxon>
        <taxon>Microstromatales incertae sedis</taxon>
        <taxon>Pseudomicrostroma</taxon>
    </lineage>
</organism>
<feature type="transmembrane region" description="Helical" evidence="7">
    <location>
        <begin position="200"/>
        <end position="220"/>
    </location>
</feature>
<dbReference type="SUPFAM" id="SSF103473">
    <property type="entry name" value="MFS general substrate transporter"/>
    <property type="match status" value="1"/>
</dbReference>
<sequence>YIRGPAYLKLPLLTLGSLGTQIVWSVEMAYGTPYLLELGLSKAAMAAVYTAGPISGLVVQPLIGVLADRSTHRWGRRRPYLLASCLSCSAFVLLLGYARVLAELFGLPSAVLLLTVIAIWGLDFSVNAVMALNRALIFDMLPAEQQADGNAWLARLCGIGSILGFFVGDIDLPNSFPFAWLPSLGSSKGMTASEPQVRCLSLLTVTFILCTHAVVAWAAVEQRLEPVPGYRNRGSPASQAAELNPLRVLSRTWRDFAQTAMTLSTPIKEVLRIQTLSWLCWFPLMFYTTEWVSSVAVSGYLADLASNGSNQQPDMKKLKARGTRAGSHALFLQALVSFTCSLLLPQLLPTPDSEPSKASGLPRRARRSSSSSSSSSFESRGVRLTSLWTLAHFSVALVTWLTWPVASSKSIGAATILIAMAGYSWSVTSWGPYSLLGILIQSGLADTQNGAAGAYQSVPMSDGLSNGTEDDSREAEELASRRQEAVDEDEEAILSFDPSRPPDDLITASGEAAGSHQAGTILGIHNTAIVIPQLFVSLLASVIFAFYDNRGSSTTDQPGSAPAAAPATSSSQGDTIGLVFRLGGIASIAAGFYTIRLARQWGDVIAG</sequence>
<feature type="non-terminal residue" evidence="8">
    <location>
        <position position="1"/>
    </location>
</feature>
<feature type="transmembrane region" description="Helical" evidence="7">
    <location>
        <begin position="7"/>
        <end position="26"/>
    </location>
</feature>
<protein>
    <recommendedName>
        <fullName evidence="10">MFS general substrate transporter</fullName>
    </recommendedName>
</protein>
<dbReference type="Pfam" id="PF13347">
    <property type="entry name" value="MFS_2"/>
    <property type="match status" value="1"/>
</dbReference>
<evidence type="ECO:0000313" key="8">
    <source>
        <dbReference type="EMBL" id="PWN18480.1"/>
    </source>
</evidence>
<keyword evidence="9" id="KW-1185">Reference proteome</keyword>
<feature type="transmembrane region" description="Helical" evidence="7">
    <location>
        <begin position="529"/>
        <end position="547"/>
    </location>
</feature>
<evidence type="ECO:0000256" key="3">
    <source>
        <dbReference type="ARBA" id="ARBA00022692"/>
    </source>
</evidence>
<evidence type="ECO:0000256" key="5">
    <source>
        <dbReference type="ARBA" id="ARBA00023136"/>
    </source>
</evidence>
<feature type="transmembrane region" description="Helical" evidence="7">
    <location>
        <begin position="79"/>
        <end position="98"/>
    </location>
</feature>
<comment type="subcellular location">
    <subcellularLocation>
        <location evidence="1">Membrane</location>
        <topology evidence="1">Multi-pass membrane protein</topology>
    </subcellularLocation>
</comment>
<evidence type="ECO:0000256" key="4">
    <source>
        <dbReference type="ARBA" id="ARBA00022989"/>
    </source>
</evidence>
<accession>A0A316TZS0</accession>
<feature type="region of interest" description="Disordered" evidence="6">
    <location>
        <begin position="455"/>
        <end position="502"/>
    </location>
</feature>
<name>A0A316TZS0_9BASI</name>